<organism evidence="1 2">
    <name type="scientific">Tanacetum coccineum</name>
    <dbReference type="NCBI Taxonomy" id="301880"/>
    <lineage>
        <taxon>Eukaryota</taxon>
        <taxon>Viridiplantae</taxon>
        <taxon>Streptophyta</taxon>
        <taxon>Embryophyta</taxon>
        <taxon>Tracheophyta</taxon>
        <taxon>Spermatophyta</taxon>
        <taxon>Magnoliopsida</taxon>
        <taxon>eudicotyledons</taxon>
        <taxon>Gunneridae</taxon>
        <taxon>Pentapetalae</taxon>
        <taxon>asterids</taxon>
        <taxon>campanulids</taxon>
        <taxon>Asterales</taxon>
        <taxon>Asteraceae</taxon>
        <taxon>Asteroideae</taxon>
        <taxon>Anthemideae</taxon>
        <taxon>Anthemidinae</taxon>
        <taxon>Tanacetum</taxon>
    </lineage>
</organism>
<keyword evidence="2" id="KW-1185">Reference proteome</keyword>
<dbReference type="Proteomes" id="UP001151760">
    <property type="component" value="Unassembled WGS sequence"/>
</dbReference>
<name>A0ABQ5IWM1_9ASTR</name>
<reference evidence="1" key="2">
    <citation type="submission" date="2022-01" db="EMBL/GenBank/DDBJ databases">
        <authorList>
            <person name="Yamashiro T."/>
            <person name="Shiraishi A."/>
            <person name="Satake H."/>
            <person name="Nakayama K."/>
        </authorList>
    </citation>
    <scope>NUCLEOTIDE SEQUENCE</scope>
</reference>
<accession>A0ABQ5IWM1</accession>
<comment type="caution">
    <text evidence="1">The sequence shown here is derived from an EMBL/GenBank/DDBJ whole genome shotgun (WGS) entry which is preliminary data.</text>
</comment>
<evidence type="ECO:0008006" key="3">
    <source>
        <dbReference type="Google" id="ProtNLM"/>
    </source>
</evidence>
<proteinExistence type="predicted"/>
<gene>
    <name evidence="1" type="ORF">Tco_1114443</name>
</gene>
<protein>
    <recommendedName>
        <fullName evidence="3">Maturase K</fullName>
    </recommendedName>
</protein>
<dbReference type="EMBL" id="BQNB010021217">
    <property type="protein sequence ID" value="GJU04105.1"/>
    <property type="molecule type" value="Genomic_DNA"/>
</dbReference>
<reference evidence="1" key="1">
    <citation type="journal article" date="2022" name="Int. J. Mol. Sci.">
        <title>Draft Genome of Tanacetum Coccineum: Genomic Comparison of Closely Related Tanacetum-Family Plants.</title>
        <authorList>
            <person name="Yamashiro T."/>
            <person name="Shiraishi A."/>
            <person name="Nakayama K."/>
            <person name="Satake H."/>
        </authorList>
    </citation>
    <scope>NUCLEOTIDE SEQUENCE</scope>
</reference>
<evidence type="ECO:0000313" key="2">
    <source>
        <dbReference type="Proteomes" id="UP001151760"/>
    </source>
</evidence>
<sequence>MKFMYVAKERKIMIASSLATGAKVRVEELEKYFMLKYPLHLEGISVQRSECFFNLLSSSVEDSEGLGNKCVGRREILRNPFFITEIDKNAILEFSTIVSSELFDFDVILIFNSFDERHDGFSSSCMASTHLGCFSASETFLGSSLERKSTKKSFYELK</sequence>
<evidence type="ECO:0000313" key="1">
    <source>
        <dbReference type="EMBL" id="GJU04105.1"/>
    </source>
</evidence>